<dbReference type="AlphaFoldDB" id="V6I8Y1"/>
<comment type="similarity">
    <text evidence="2">Belongs to the GMC oxidoreductase family.</text>
</comment>
<dbReference type="InterPro" id="IPR000172">
    <property type="entry name" value="GMC_OxRdtase_N"/>
</dbReference>
<evidence type="ECO:0000256" key="1">
    <source>
        <dbReference type="ARBA" id="ARBA00001974"/>
    </source>
</evidence>
<dbReference type="Proteomes" id="UP000018747">
    <property type="component" value="Unassembled WGS sequence"/>
</dbReference>
<evidence type="ECO:0000256" key="5">
    <source>
        <dbReference type="ARBA" id="ARBA00023002"/>
    </source>
</evidence>
<keyword evidence="5" id="KW-0560">Oxidoreductase</keyword>
<proteinExistence type="inferred from homology"/>
<dbReference type="EMBL" id="AHMT02000016">
    <property type="protein sequence ID" value="EQA63799.1"/>
    <property type="molecule type" value="Genomic_DNA"/>
</dbReference>
<keyword evidence="8" id="KW-1185">Reference proteome</keyword>
<keyword evidence="4" id="KW-0274">FAD</keyword>
<organism evidence="7 8">
    <name type="scientific">Leptospira alexanderi serovar Manhao 3 str. L 60</name>
    <dbReference type="NCBI Taxonomy" id="1049759"/>
    <lineage>
        <taxon>Bacteria</taxon>
        <taxon>Pseudomonadati</taxon>
        <taxon>Spirochaetota</taxon>
        <taxon>Spirochaetia</taxon>
        <taxon>Leptospirales</taxon>
        <taxon>Leptospiraceae</taxon>
        <taxon>Leptospira</taxon>
    </lineage>
</organism>
<evidence type="ECO:0000313" key="8">
    <source>
        <dbReference type="Proteomes" id="UP000018747"/>
    </source>
</evidence>
<reference evidence="7" key="1">
    <citation type="submission" date="2013-05" db="EMBL/GenBank/DDBJ databases">
        <authorList>
            <person name="Harkins D.M."/>
            <person name="Durkin A.S."/>
            <person name="Brinkac L.M."/>
            <person name="Haft D.H."/>
            <person name="Selengut J.D."/>
            <person name="Sanka R."/>
            <person name="DePew J."/>
            <person name="Purushe J."/>
            <person name="Hartskeerl R.A."/>
            <person name="Ahmed A."/>
            <person name="van der Linden H."/>
            <person name="Goris M.G.A."/>
            <person name="Vinetz J.M."/>
            <person name="Sutton G.G."/>
            <person name="Nierman W.C."/>
            <person name="Fouts D.E."/>
        </authorList>
    </citation>
    <scope>NUCLEOTIDE SEQUENCE [LARGE SCALE GENOMIC DNA]</scope>
    <source>
        <strain evidence="7">L 60</strain>
    </source>
</reference>
<comment type="cofactor">
    <cofactor evidence="1">
        <name>FAD</name>
        <dbReference type="ChEBI" id="CHEBI:57692"/>
    </cofactor>
</comment>
<dbReference type="GO" id="GO:0016614">
    <property type="term" value="F:oxidoreductase activity, acting on CH-OH group of donors"/>
    <property type="evidence" value="ECO:0007669"/>
    <property type="project" value="InterPro"/>
</dbReference>
<keyword evidence="3" id="KW-0285">Flavoprotein</keyword>
<dbReference type="SUPFAM" id="SSF51905">
    <property type="entry name" value="FAD/NAD(P)-binding domain"/>
    <property type="match status" value="1"/>
</dbReference>
<protein>
    <submittedName>
        <fullName evidence="7">GMC oxidoreductase</fullName>
    </submittedName>
</protein>
<dbReference type="PANTHER" id="PTHR47470:SF1">
    <property type="entry name" value="FAD-DEPENDENT OXIDOREDUCTASE 2 FAD BINDING DOMAIN-CONTAINING PROTEIN"/>
    <property type="match status" value="1"/>
</dbReference>
<evidence type="ECO:0000259" key="6">
    <source>
        <dbReference type="Pfam" id="PF00732"/>
    </source>
</evidence>
<evidence type="ECO:0000256" key="3">
    <source>
        <dbReference type="ARBA" id="ARBA00022630"/>
    </source>
</evidence>
<evidence type="ECO:0000313" key="7">
    <source>
        <dbReference type="EMBL" id="EQA63799.1"/>
    </source>
</evidence>
<dbReference type="InterPro" id="IPR052542">
    <property type="entry name" value="Cholesterol_Oxidase"/>
</dbReference>
<dbReference type="Gene3D" id="3.50.50.60">
    <property type="entry name" value="FAD/NAD(P)-binding domain"/>
    <property type="match status" value="2"/>
</dbReference>
<feature type="domain" description="Glucose-methanol-choline oxidoreductase N-terminal" evidence="6">
    <location>
        <begin position="87"/>
        <end position="289"/>
    </location>
</feature>
<sequence>MIQKISQPVEKIKSQYKAVVIGSGYGGGIAASRLSRAGIEVCLLERGREIRPGEFPNKEISAFEEVQANYEDKHIGSKSGLFDFHFNKDINVLVGCGLGGTSLINANVSLRAVPEVFQDPAWPQIIRKEASQHGMDPYYSRAEEMLRPNALPNEYRNLAKYEALKTSASFLKKEFYPTPINVTFKSKINHVGVSQEACTNCGDCVTGCNVSSKNTTLMNYLPDAVNFGAQIFTEVKVTYIEKKENSWLVHFTPLGVDREKFSKDELFIRADIVVLAAGSLGSTEILLRSKEKGLSVSDAVGVRFSGNGDMLGFSYNGNTKINGIGFGTKKTNGNANVGPCITGVIDTRKSVPLNEGMIIEEGSIPGAVAGQLPAIFALGSKLTGIKTKRGFFQWVIEKIRIFLSFILGSYRGAVRNTQTYLVMAHDGNDGKMFLLKRSFENFLAERGKKTDLRKNQHHFKGSHGSTSGNIY</sequence>
<name>V6I8Y1_9LEPT</name>
<dbReference type="GO" id="GO:0050660">
    <property type="term" value="F:flavin adenine dinucleotide binding"/>
    <property type="evidence" value="ECO:0007669"/>
    <property type="project" value="InterPro"/>
</dbReference>
<comment type="caution">
    <text evidence="7">The sequence shown here is derived from an EMBL/GenBank/DDBJ whole genome shotgun (WGS) entry which is preliminary data.</text>
</comment>
<evidence type="ECO:0000256" key="4">
    <source>
        <dbReference type="ARBA" id="ARBA00022827"/>
    </source>
</evidence>
<dbReference type="InterPro" id="IPR036188">
    <property type="entry name" value="FAD/NAD-bd_sf"/>
</dbReference>
<dbReference type="PANTHER" id="PTHR47470">
    <property type="entry name" value="CHOLESTEROL OXIDASE"/>
    <property type="match status" value="1"/>
</dbReference>
<accession>V6I8Y1</accession>
<dbReference type="Pfam" id="PF00732">
    <property type="entry name" value="GMC_oxred_N"/>
    <property type="match status" value="1"/>
</dbReference>
<gene>
    <name evidence="7" type="ORF">LEP1GSC062_3851</name>
</gene>
<evidence type="ECO:0000256" key="2">
    <source>
        <dbReference type="ARBA" id="ARBA00010790"/>
    </source>
</evidence>